<sequence>PKKVIVLMDTTYWGRGFGLMLFKDAYSKENLLWYYVKSETNALYIKGIKELISKGFEVVAIVCDGRKGLVGAFKDIPVQLCQFHQVAAIRRYITKNPKMPASIDLKFHVAMLKNTDKESFEGGLKMWFIKWESFLNERTINIETGKSYFTHKQLRSAYRSLNTNMIWLFTWYDNYELNIPNTTNMIDGHFSDLKNKLRNHNGSTQKVVE</sequence>
<protein>
    <recommendedName>
        <fullName evidence="3">Mutator family transposase</fullName>
    </recommendedName>
</protein>
<proteinExistence type="predicted"/>
<feature type="non-terminal residue" evidence="1">
    <location>
        <position position="1"/>
    </location>
</feature>
<evidence type="ECO:0008006" key="3">
    <source>
        <dbReference type="Google" id="ProtNLM"/>
    </source>
</evidence>
<organism evidence="1 2">
    <name type="scientific">Mariniflexile ostreae</name>
    <dbReference type="NCBI Taxonomy" id="1520892"/>
    <lineage>
        <taxon>Bacteria</taxon>
        <taxon>Pseudomonadati</taxon>
        <taxon>Bacteroidota</taxon>
        <taxon>Flavobacteriia</taxon>
        <taxon>Flavobacteriales</taxon>
        <taxon>Flavobacteriaceae</taxon>
        <taxon>Mariniflexile</taxon>
    </lineage>
</organism>
<keyword evidence="2" id="KW-1185">Reference proteome</keyword>
<evidence type="ECO:0000313" key="2">
    <source>
        <dbReference type="Proteomes" id="UP001589585"/>
    </source>
</evidence>
<comment type="caution">
    <text evidence="1">The sequence shown here is derived from an EMBL/GenBank/DDBJ whole genome shotgun (WGS) entry which is preliminary data.</text>
</comment>
<name>A0ABV5FBV0_9FLAO</name>
<evidence type="ECO:0000313" key="1">
    <source>
        <dbReference type="EMBL" id="MFB9056920.1"/>
    </source>
</evidence>
<reference evidence="1 2" key="1">
    <citation type="submission" date="2024-09" db="EMBL/GenBank/DDBJ databases">
        <authorList>
            <person name="Sun Q."/>
            <person name="Mori K."/>
        </authorList>
    </citation>
    <scope>NUCLEOTIDE SEQUENCE [LARGE SCALE GENOMIC DNA]</scope>
    <source>
        <strain evidence="1 2">CECT 8622</strain>
    </source>
</reference>
<dbReference type="Proteomes" id="UP001589585">
    <property type="component" value="Unassembled WGS sequence"/>
</dbReference>
<gene>
    <name evidence="1" type="ORF">ACFFU9_09215</name>
</gene>
<accession>A0ABV5FBV0</accession>
<dbReference type="EMBL" id="JBHMFC010000034">
    <property type="protein sequence ID" value="MFB9056920.1"/>
    <property type="molecule type" value="Genomic_DNA"/>
</dbReference>
<dbReference type="RefSeq" id="WP_379861134.1">
    <property type="nucleotide sequence ID" value="NZ_JBHMFC010000034.1"/>
</dbReference>